<dbReference type="PANTHER" id="PTHR38468">
    <property type="entry name" value="SLL0939 PROTEIN"/>
    <property type="match status" value="1"/>
</dbReference>
<gene>
    <name evidence="2" type="ORF">JZO71_10175</name>
</gene>
<dbReference type="PANTHER" id="PTHR38468:SF1">
    <property type="entry name" value="SLL0939 PROTEIN"/>
    <property type="match status" value="1"/>
</dbReference>
<protein>
    <submittedName>
        <fullName evidence="2">DUF1622 domain-containing protein</fullName>
    </submittedName>
</protein>
<comment type="caution">
    <text evidence="2">The sequence shown here is derived from an EMBL/GenBank/DDBJ whole genome shotgun (WGS) entry which is preliminary data.</text>
</comment>
<sequence>MKDMLSEQFLSYAQYLVLGFNFFAILLLLWGAVLSAKDFFYFSLDKQLAKQEKIKKNTEIKKMLGGYILLSLEIIISAGIIESIIKPTLKDIFQLAALVGIRTIISYFLNEELGAIDPSENEGSIGRK</sequence>
<keyword evidence="1" id="KW-0472">Membrane</keyword>
<evidence type="ECO:0000313" key="3">
    <source>
        <dbReference type="Proteomes" id="UP000664832"/>
    </source>
</evidence>
<evidence type="ECO:0000313" key="2">
    <source>
        <dbReference type="EMBL" id="MBO0482690.1"/>
    </source>
</evidence>
<keyword evidence="1" id="KW-0812">Transmembrane</keyword>
<keyword evidence="3" id="KW-1185">Reference proteome</keyword>
<organism evidence="2 3">
    <name type="scientific">Candidatus Enterococcus courvalinii</name>
    <dbReference type="NCBI Taxonomy" id="2815329"/>
    <lineage>
        <taxon>Bacteria</taxon>
        <taxon>Bacillati</taxon>
        <taxon>Bacillota</taxon>
        <taxon>Bacilli</taxon>
        <taxon>Lactobacillales</taxon>
        <taxon>Enterococcaceae</taxon>
        <taxon>Enterococcus</taxon>
    </lineage>
</organism>
<feature type="transmembrane region" description="Helical" evidence="1">
    <location>
        <begin position="64"/>
        <end position="85"/>
    </location>
</feature>
<dbReference type="Proteomes" id="UP000664832">
    <property type="component" value="Unassembled WGS sequence"/>
</dbReference>
<dbReference type="EMBL" id="JAFLWI010000016">
    <property type="protein sequence ID" value="MBO0482690.1"/>
    <property type="molecule type" value="Genomic_DNA"/>
</dbReference>
<dbReference type="Pfam" id="PF07784">
    <property type="entry name" value="DUF1622"/>
    <property type="match status" value="1"/>
</dbReference>
<evidence type="ECO:0000256" key="1">
    <source>
        <dbReference type="SAM" id="Phobius"/>
    </source>
</evidence>
<feature type="transmembrane region" description="Helical" evidence="1">
    <location>
        <begin position="12"/>
        <end position="33"/>
    </location>
</feature>
<dbReference type="InterPro" id="IPR012427">
    <property type="entry name" value="DUF1622"/>
</dbReference>
<name>A0ABS3I1V2_9ENTE</name>
<proteinExistence type="predicted"/>
<keyword evidence="1" id="KW-1133">Transmembrane helix</keyword>
<dbReference type="RefSeq" id="WP_206899383.1">
    <property type="nucleotide sequence ID" value="NZ_JAFLWI010000016.1"/>
</dbReference>
<accession>A0ABS3I1V2</accession>
<reference evidence="2 3" key="1">
    <citation type="submission" date="2021-03" db="EMBL/GenBank/DDBJ databases">
        <title>Enterococcal diversity collection.</title>
        <authorList>
            <person name="Gilmore M.S."/>
            <person name="Schwartzman J."/>
            <person name="Van Tyne D."/>
            <person name="Martin M."/>
            <person name="Earl A.M."/>
            <person name="Manson A.L."/>
            <person name="Straub T."/>
            <person name="Salamzade R."/>
            <person name="Saavedra J."/>
            <person name="Lebreton F."/>
            <person name="Prichula J."/>
            <person name="Schaufler K."/>
            <person name="Gaca A."/>
            <person name="Sgardioli B."/>
            <person name="Wagenaar J."/>
            <person name="Strong T."/>
        </authorList>
    </citation>
    <scope>NUCLEOTIDE SEQUENCE [LARGE SCALE GENOMIC DNA]</scope>
    <source>
        <strain evidence="2 3">MSG2901</strain>
    </source>
</reference>